<gene>
    <name evidence="2" type="ORF">H8718_11855</name>
</gene>
<reference evidence="2" key="1">
    <citation type="submission" date="2020-08" db="EMBL/GenBank/DDBJ databases">
        <title>Genome public.</title>
        <authorList>
            <person name="Liu C."/>
            <person name="Sun Q."/>
        </authorList>
    </citation>
    <scope>NUCLEOTIDE SEQUENCE</scope>
    <source>
        <strain evidence="2">NSJ-12</strain>
    </source>
</reference>
<dbReference type="Proteomes" id="UP000655830">
    <property type="component" value="Unassembled WGS sequence"/>
</dbReference>
<dbReference type="CDD" id="cd00093">
    <property type="entry name" value="HTH_XRE"/>
    <property type="match status" value="1"/>
</dbReference>
<proteinExistence type="predicted"/>
<feature type="domain" description="HTH cro/C1-type" evidence="1">
    <location>
        <begin position="15"/>
        <end position="68"/>
    </location>
</feature>
<evidence type="ECO:0000313" key="2">
    <source>
        <dbReference type="EMBL" id="MBC8580219.1"/>
    </source>
</evidence>
<dbReference type="SUPFAM" id="SSF47413">
    <property type="entry name" value="lambda repressor-like DNA-binding domains"/>
    <property type="match status" value="1"/>
</dbReference>
<dbReference type="InterPro" id="IPR010982">
    <property type="entry name" value="Lambda_DNA-bd_dom_sf"/>
</dbReference>
<comment type="caution">
    <text evidence="2">The sequence shown here is derived from an EMBL/GenBank/DDBJ whole genome shotgun (WGS) entry which is preliminary data.</text>
</comment>
<organism evidence="2 3">
    <name type="scientific">Zhenhengia yiwuensis</name>
    <dbReference type="NCBI Taxonomy" id="2763666"/>
    <lineage>
        <taxon>Bacteria</taxon>
        <taxon>Bacillati</taxon>
        <taxon>Bacillota</taxon>
        <taxon>Clostridia</taxon>
        <taxon>Lachnospirales</taxon>
        <taxon>Lachnospiraceae</taxon>
        <taxon>Zhenhengia</taxon>
    </lineage>
</organism>
<evidence type="ECO:0000313" key="3">
    <source>
        <dbReference type="Proteomes" id="UP000655830"/>
    </source>
</evidence>
<keyword evidence="3" id="KW-1185">Reference proteome</keyword>
<sequence>MNKRENNIKNTGLIIKDLCKEKDITVQELEKRCGLGNGSVNRWVSGSSPTIKMLTPISEYFNVSIDYLAGLTEQKDKFDEWNKKYNVKKLADEAKLFDSIGKLKRLFSDVELIDLNENDMALLKAYLELLQKRKE</sequence>
<dbReference type="InterPro" id="IPR001387">
    <property type="entry name" value="Cro/C1-type_HTH"/>
</dbReference>
<evidence type="ECO:0000259" key="1">
    <source>
        <dbReference type="PROSITE" id="PS50943"/>
    </source>
</evidence>
<dbReference type="RefSeq" id="WP_249333091.1">
    <property type="nucleotide sequence ID" value="NZ_JACRSY010000018.1"/>
</dbReference>
<dbReference type="SMART" id="SM00530">
    <property type="entry name" value="HTH_XRE"/>
    <property type="match status" value="1"/>
</dbReference>
<dbReference type="Gene3D" id="1.10.260.40">
    <property type="entry name" value="lambda repressor-like DNA-binding domains"/>
    <property type="match status" value="1"/>
</dbReference>
<accession>A0A926EH41</accession>
<dbReference type="PROSITE" id="PS50943">
    <property type="entry name" value="HTH_CROC1"/>
    <property type="match status" value="1"/>
</dbReference>
<protein>
    <submittedName>
        <fullName evidence="2">Helix-turn-helix transcriptional regulator</fullName>
    </submittedName>
</protein>
<name>A0A926EH41_9FIRM</name>
<dbReference type="Pfam" id="PF01381">
    <property type="entry name" value="HTH_3"/>
    <property type="match status" value="1"/>
</dbReference>
<dbReference type="AlphaFoldDB" id="A0A926EH41"/>
<dbReference type="EMBL" id="JACRSY010000018">
    <property type="protein sequence ID" value="MBC8580219.1"/>
    <property type="molecule type" value="Genomic_DNA"/>
</dbReference>
<dbReference type="GO" id="GO:0003677">
    <property type="term" value="F:DNA binding"/>
    <property type="evidence" value="ECO:0007669"/>
    <property type="project" value="InterPro"/>
</dbReference>